<dbReference type="SUPFAM" id="SSF69179">
    <property type="entry name" value="Integrin domains"/>
    <property type="match status" value="1"/>
</dbReference>
<evidence type="ECO:0000256" key="4">
    <source>
        <dbReference type="ARBA" id="ARBA00023180"/>
    </source>
</evidence>
<dbReference type="EMBL" id="CASHTH010000446">
    <property type="protein sequence ID" value="CAI8001663.1"/>
    <property type="molecule type" value="Genomic_DNA"/>
</dbReference>
<dbReference type="InterPro" id="IPR032695">
    <property type="entry name" value="Integrin_dom_sf"/>
</dbReference>
<dbReference type="Gene3D" id="2.60.40.1510">
    <property type="entry name" value="ntegrin, alpha v. Chain A, domain 3"/>
    <property type="match status" value="1"/>
</dbReference>
<accession>A0AA35W0A3</accession>
<sequence length="162" mass="16859">VSFGLNCSGGLSAACEPSYSISLSPSFDVDGPPLLLAPGVSFSYNVTIRNTAQDDGVSPILVLDLGNGIILNSTTSRSAGDNVSCESSTTPKPRCPLRNPLHSNTSISLTLWFRFNTTAVPLSTSFLPLTISVVDGSTGNTSTSRTTEIFLRAEASLGIGVM</sequence>
<comment type="subcellular location">
    <subcellularLocation>
        <location evidence="1">Membrane</location>
        <topology evidence="1">Single-pass type I membrane protein</topology>
    </subcellularLocation>
</comment>
<name>A0AA35W0A3_GEOBA</name>
<protein>
    <submittedName>
        <fullName evidence="5">Uncharacterized protein</fullName>
    </submittedName>
</protein>
<evidence type="ECO:0000256" key="3">
    <source>
        <dbReference type="ARBA" id="ARBA00023136"/>
    </source>
</evidence>
<keyword evidence="4" id="KW-0325">Glycoprotein</keyword>
<keyword evidence="3" id="KW-0472">Membrane</keyword>
<dbReference type="AlphaFoldDB" id="A0AA35W0A3"/>
<proteinExistence type="predicted"/>
<comment type="caution">
    <text evidence="5">The sequence shown here is derived from an EMBL/GenBank/DDBJ whole genome shotgun (WGS) entry which is preliminary data.</text>
</comment>
<dbReference type="GO" id="GO:0016020">
    <property type="term" value="C:membrane"/>
    <property type="evidence" value="ECO:0007669"/>
    <property type="project" value="UniProtKB-SubCell"/>
</dbReference>
<keyword evidence="6" id="KW-1185">Reference proteome</keyword>
<evidence type="ECO:0000256" key="2">
    <source>
        <dbReference type="ARBA" id="ARBA00023037"/>
    </source>
</evidence>
<dbReference type="GO" id="GO:0007229">
    <property type="term" value="P:integrin-mediated signaling pathway"/>
    <property type="evidence" value="ECO:0007669"/>
    <property type="project" value="UniProtKB-KW"/>
</dbReference>
<evidence type="ECO:0000313" key="5">
    <source>
        <dbReference type="EMBL" id="CAI8001663.1"/>
    </source>
</evidence>
<dbReference type="Proteomes" id="UP001174909">
    <property type="component" value="Unassembled WGS sequence"/>
</dbReference>
<reference evidence="5" key="1">
    <citation type="submission" date="2023-03" db="EMBL/GenBank/DDBJ databases">
        <authorList>
            <person name="Steffen K."/>
            <person name="Cardenas P."/>
        </authorList>
    </citation>
    <scope>NUCLEOTIDE SEQUENCE</scope>
</reference>
<gene>
    <name evidence="5" type="ORF">GBAR_LOCUS3242</name>
</gene>
<evidence type="ECO:0000313" key="6">
    <source>
        <dbReference type="Proteomes" id="UP001174909"/>
    </source>
</evidence>
<organism evidence="5 6">
    <name type="scientific">Geodia barretti</name>
    <name type="common">Barrett's horny sponge</name>
    <dbReference type="NCBI Taxonomy" id="519541"/>
    <lineage>
        <taxon>Eukaryota</taxon>
        <taxon>Metazoa</taxon>
        <taxon>Porifera</taxon>
        <taxon>Demospongiae</taxon>
        <taxon>Heteroscleromorpha</taxon>
        <taxon>Tetractinellida</taxon>
        <taxon>Astrophorina</taxon>
        <taxon>Geodiidae</taxon>
        <taxon>Geodia</taxon>
    </lineage>
</organism>
<evidence type="ECO:0000256" key="1">
    <source>
        <dbReference type="ARBA" id="ARBA00004479"/>
    </source>
</evidence>
<keyword evidence="2" id="KW-0401">Integrin</keyword>
<feature type="non-terminal residue" evidence="5">
    <location>
        <position position="1"/>
    </location>
</feature>